<dbReference type="RefSeq" id="WP_113026277.1">
    <property type="nucleotide sequence ID" value="NZ_CAWNWQ010000021.1"/>
</dbReference>
<proteinExistence type="predicted"/>
<evidence type="ECO:0000313" key="1">
    <source>
        <dbReference type="EMBL" id="RAW89031.1"/>
    </source>
</evidence>
<dbReference type="PANTHER" id="PTHR34817:SF2">
    <property type="entry name" value="NUCLEOTIDYLTRANSFERASE"/>
    <property type="match status" value="1"/>
</dbReference>
<organism evidence="1 2">
    <name type="scientific">Photorhabdus laumondii subsp. clarkei</name>
    <dbReference type="NCBI Taxonomy" id="2029685"/>
    <lineage>
        <taxon>Bacteria</taxon>
        <taxon>Pseudomonadati</taxon>
        <taxon>Pseudomonadota</taxon>
        <taxon>Gammaproteobacteria</taxon>
        <taxon>Enterobacterales</taxon>
        <taxon>Morganellaceae</taxon>
        <taxon>Photorhabdus</taxon>
    </lineage>
</organism>
<comment type="caution">
    <text evidence="1">The sequence shown here is derived from an EMBL/GenBank/DDBJ whole genome shotgun (WGS) entry which is preliminary data.</text>
</comment>
<gene>
    <name evidence="1" type="ORF">CKY01_15045</name>
</gene>
<dbReference type="GO" id="GO:0016740">
    <property type="term" value="F:transferase activity"/>
    <property type="evidence" value="ECO:0007669"/>
    <property type="project" value="UniProtKB-KW"/>
</dbReference>
<dbReference type="InterPro" id="IPR018775">
    <property type="entry name" value="RlaP"/>
</dbReference>
<reference evidence="1 2" key="1">
    <citation type="journal article" date="2018" name="Int. J. Syst. Evol. Microbiol.">
        <title>Whole-genome-based revisit of Photorhabdus phylogeny: proposal for the elevation of most Photorhabdus subspecies to the species level and description of one novel species Photorhabdus bodei sp. nov., and one novel subspecies Photorhabdus laumondii subsp. clarkei subsp. nov.</title>
        <authorList>
            <person name="Machado R.A.R."/>
            <person name="Wuthrich D."/>
            <person name="Kuhnert P."/>
            <person name="Arce C.C.M."/>
            <person name="Thonen L."/>
            <person name="Ruiz C."/>
            <person name="Zhang X."/>
            <person name="Robert C.A.M."/>
            <person name="Karimi J."/>
            <person name="Kamali S."/>
            <person name="Ma J."/>
            <person name="Bruggmann R."/>
            <person name="Erb M."/>
        </authorList>
    </citation>
    <scope>NUCLEOTIDE SEQUENCE [LARGE SCALE GENOMIC DNA]</scope>
    <source>
        <strain evidence="1 2">BOJ-47</strain>
    </source>
</reference>
<dbReference type="Proteomes" id="UP000250870">
    <property type="component" value="Unassembled WGS sequence"/>
</dbReference>
<accession>A0A329VCT2</accession>
<sequence>MKEKFGISDIMKQHICQKLAQLETELQIRILYACESGSRGWGFASTSSDYDVRFIYVHAPSWYLRVDPSRDVIELPISNELDICGWELRKTLGLLKRANPTLMEWADSPVIYYEDVEFMAALRALLPDYFSNNRARYHYLSMAKKNFRSYLKGEKIRLKKYLYVLRPLLAVRWIEAGKGVPPMRFDSLLAGTVTDAGLMQEIQTLLAIKRNTDETEYSPRFKRIHNFICRELDDSVTRRELKDKKHLPDTELDLLLMRTVLHHNNNKEEGEYLLKNG</sequence>
<dbReference type="EMBL" id="NSCI01000021">
    <property type="protein sequence ID" value="RAW89031.1"/>
    <property type="molecule type" value="Genomic_DNA"/>
</dbReference>
<dbReference type="Pfam" id="PF10127">
    <property type="entry name" value="RlaP"/>
    <property type="match status" value="1"/>
</dbReference>
<dbReference type="PANTHER" id="PTHR34817">
    <property type="entry name" value="NUCLEOTIDYLTRANSFERASE"/>
    <property type="match status" value="1"/>
</dbReference>
<name>A0A329VCT2_9GAMM</name>
<protein>
    <submittedName>
        <fullName evidence="1">Nucleotidyltransferase</fullName>
    </submittedName>
</protein>
<evidence type="ECO:0000313" key="2">
    <source>
        <dbReference type="Proteomes" id="UP000250870"/>
    </source>
</evidence>
<keyword evidence="1" id="KW-0808">Transferase</keyword>
<dbReference type="AlphaFoldDB" id="A0A329VCT2"/>